<evidence type="ECO:0000313" key="1">
    <source>
        <dbReference type="EMBL" id="KAH3747980.1"/>
    </source>
</evidence>
<sequence>MGRTWIPTLVSVYTKDFKLFFQQFLNETFFDPTMTYIESVNGAPSGMQGLAYAMLALEAPETDRYMAFQNLLVAALQQRIAKLNYIIVHMLLLAQIN</sequence>
<dbReference type="AlphaFoldDB" id="A0A9D4DGF8"/>
<protein>
    <submittedName>
        <fullName evidence="1">Uncharacterized protein</fullName>
    </submittedName>
</protein>
<reference evidence="1" key="2">
    <citation type="submission" date="2020-11" db="EMBL/GenBank/DDBJ databases">
        <authorList>
            <person name="McCartney M.A."/>
            <person name="Auch B."/>
            <person name="Kono T."/>
            <person name="Mallez S."/>
            <person name="Becker A."/>
            <person name="Gohl D.M."/>
            <person name="Silverstein K.A.T."/>
            <person name="Koren S."/>
            <person name="Bechman K.B."/>
            <person name="Herman A."/>
            <person name="Abrahante J.E."/>
            <person name="Garbe J."/>
        </authorList>
    </citation>
    <scope>NUCLEOTIDE SEQUENCE</scope>
    <source>
        <strain evidence="1">Duluth1</strain>
        <tissue evidence="1">Whole animal</tissue>
    </source>
</reference>
<dbReference type="Proteomes" id="UP000828390">
    <property type="component" value="Unassembled WGS sequence"/>
</dbReference>
<gene>
    <name evidence="1" type="ORF">DPMN_182416</name>
</gene>
<dbReference type="EMBL" id="JAIWYP010000010">
    <property type="protein sequence ID" value="KAH3747980.1"/>
    <property type="molecule type" value="Genomic_DNA"/>
</dbReference>
<comment type="caution">
    <text evidence="1">The sequence shown here is derived from an EMBL/GenBank/DDBJ whole genome shotgun (WGS) entry which is preliminary data.</text>
</comment>
<accession>A0A9D4DGF8</accession>
<evidence type="ECO:0000313" key="2">
    <source>
        <dbReference type="Proteomes" id="UP000828390"/>
    </source>
</evidence>
<proteinExistence type="predicted"/>
<name>A0A9D4DGF8_DREPO</name>
<keyword evidence="2" id="KW-1185">Reference proteome</keyword>
<reference evidence="1" key="1">
    <citation type="journal article" date="2019" name="bioRxiv">
        <title>The Genome of the Zebra Mussel, Dreissena polymorpha: A Resource for Invasive Species Research.</title>
        <authorList>
            <person name="McCartney M.A."/>
            <person name="Auch B."/>
            <person name="Kono T."/>
            <person name="Mallez S."/>
            <person name="Zhang Y."/>
            <person name="Obille A."/>
            <person name="Becker A."/>
            <person name="Abrahante J.E."/>
            <person name="Garbe J."/>
            <person name="Badalamenti J.P."/>
            <person name="Herman A."/>
            <person name="Mangelson H."/>
            <person name="Liachko I."/>
            <person name="Sullivan S."/>
            <person name="Sone E.D."/>
            <person name="Koren S."/>
            <person name="Silverstein K.A.T."/>
            <person name="Beckman K.B."/>
            <person name="Gohl D.M."/>
        </authorList>
    </citation>
    <scope>NUCLEOTIDE SEQUENCE</scope>
    <source>
        <strain evidence="1">Duluth1</strain>
        <tissue evidence="1">Whole animal</tissue>
    </source>
</reference>
<organism evidence="1 2">
    <name type="scientific">Dreissena polymorpha</name>
    <name type="common">Zebra mussel</name>
    <name type="synonym">Mytilus polymorpha</name>
    <dbReference type="NCBI Taxonomy" id="45954"/>
    <lineage>
        <taxon>Eukaryota</taxon>
        <taxon>Metazoa</taxon>
        <taxon>Spiralia</taxon>
        <taxon>Lophotrochozoa</taxon>
        <taxon>Mollusca</taxon>
        <taxon>Bivalvia</taxon>
        <taxon>Autobranchia</taxon>
        <taxon>Heteroconchia</taxon>
        <taxon>Euheterodonta</taxon>
        <taxon>Imparidentia</taxon>
        <taxon>Neoheterodontei</taxon>
        <taxon>Myida</taxon>
        <taxon>Dreissenoidea</taxon>
        <taxon>Dreissenidae</taxon>
        <taxon>Dreissena</taxon>
    </lineage>
</organism>